<feature type="region of interest" description="Disordered" evidence="1">
    <location>
        <begin position="254"/>
        <end position="285"/>
    </location>
</feature>
<feature type="region of interest" description="Disordered" evidence="1">
    <location>
        <begin position="78"/>
        <end position="125"/>
    </location>
</feature>
<evidence type="ECO:0000259" key="2">
    <source>
        <dbReference type="PROSITE" id="PS50800"/>
    </source>
</evidence>
<dbReference type="InterPro" id="IPR029058">
    <property type="entry name" value="AB_hydrolase_fold"/>
</dbReference>
<evidence type="ECO:0000256" key="1">
    <source>
        <dbReference type="SAM" id="MobiDB-lite"/>
    </source>
</evidence>
<evidence type="ECO:0000313" key="3">
    <source>
        <dbReference type="EMBL" id="CAE0708343.1"/>
    </source>
</evidence>
<reference evidence="3" key="1">
    <citation type="submission" date="2021-01" db="EMBL/GenBank/DDBJ databases">
        <authorList>
            <person name="Corre E."/>
            <person name="Pelletier E."/>
            <person name="Niang G."/>
            <person name="Scheremetjew M."/>
            <person name="Finn R."/>
            <person name="Kale V."/>
            <person name="Holt S."/>
            <person name="Cochrane G."/>
            <person name="Meng A."/>
            <person name="Brown T."/>
            <person name="Cohen L."/>
        </authorList>
    </citation>
    <scope>NUCLEOTIDE SEQUENCE</scope>
    <source>
        <strain evidence="3">10249 10 AB</strain>
    </source>
</reference>
<dbReference type="PROSITE" id="PS50800">
    <property type="entry name" value="SAP"/>
    <property type="match status" value="1"/>
</dbReference>
<dbReference type="InterPro" id="IPR002925">
    <property type="entry name" value="Dienelactn_hydro"/>
</dbReference>
<dbReference type="AlphaFoldDB" id="A0A7S4EF47"/>
<dbReference type="SUPFAM" id="SSF53474">
    <property type="entry name" value="alpha/beta-Hydrolases"/>
    <property type="match status" value="1"/>
</dbReference>
<feature type="compositionally biased region" description="Basic and acidic residues" evidence="1">
    <location>
        <begin position="78"/>
        <end position="88"/>
    </location>
</feature>
<feature type="compositionally biased region" description="Polar residues" evidence="1">
    <location>
        <begin position="104"/>
        <end position="118"/>
    </location>
</feature>
<dbReference type="InterPro" id="IPR036361">
    <property type="entry name" value="SAP_dom_sf"/>
</dbReference>
<dbReference type="Pfam" id="PF01738">
    <property type="entry name" value="DLH"/>
    <property type="match status" value="1"/>
</dbReference>
<name>A0A7S4EF47_9STRA</name>
<dbReference type="PANTHER" id="PTHR17630:SF44">
    <property type="entry name" value="PROTEIN AIM2"/>
    <property type="match status" value="1"/>
</dbReference>
<dbReference type="GO" id="GO:0016787">
    <property type="term" value="F:hydrolase activity"/>
    <property type="evidence" value="ECO:0007669"/>
    <property type="project" value="InterPro"/>
</dbReference>
<proteinExistence type="predicted"/>
<feature type="domain" description="SAP" evidence="2">
    <location>
        <begin position="156"/>
        <end position="190"/>
    </location>
</feature>
<feature type="compositionally biased region" description="Basic and acidic residues" evidence="1">
    <location>
        <begin position="254"/>
        <end position="272"/>
    </location>
</feature>
<feature type="region of interest" description="Disordered" evidence="1">
    <location>
        <begin position="356"/>
        <end position="380"/>
    </location>
</feature>
<feature type="compositionally biased region" description="Low complexity" evidence="1">
    <location>
        <begin position="211"/>
        <end position="220"/>
    </location>
</feature>
<dbReference type="Gene3D" id="1.10.720.30">
    <property type="entry name" value="SAP domain"/>
    <property type="match status" value="1"/>
</dbReference>
<gene>
    <name evidence="3" type="ORF">PAUS00366_LOCUS1063</name>
</gene>
<protein>
    <recommendedName>
        <fullName evidence="2">SAP domain-containing protein</fullName>
    </recommendedName>
</protein>
<dbReference type="SUPFAM" id="SSF68906">
    <property type="entry name" value="SAP domain"/>
    <property type="match status" value="1"/>
</dbReference>
<feature type="compositionally biased region" description="Basic and acidic residues" evidence="1">
    <location>
        <begin position="221"/>
        <end position="236"/>
    </location>
</feature>
<dbReference type="PANTHER" id="PTHR17630">
    <property type="entry name" value="DIENELACTONE HYDROLASE"/>
    <property type="match status" value="1"/>
</dbReference>
<sequence>MPSSSSPMMKKQSNCNGRAALPVHKLMVVGVCLFVLFRSSSLVDSFGMPIHHHHPPTSTSFHGYGQSQLQLQLFDGRSRNPLKNEPRRQRIPQQRITQRRRQICYSSSNDNENSIGDTDQSEDVHNVNDYYEEDDEDDRPMLDYDDSDDDFDVAAMNKLTIPQLKQQLRLRGMKVSGNKQELVARLAEKRTDSVNDRVASMLLDDEKDSSRSTSSSSSNSDDQRKKAETKAQKFAHEQGKDFIDVEAYLDEEDKGKDVKTSLPTDEQKRSKEDDENAPLSNPEVWGSDAKIVDDYEGRSPVVDGLSRTIVAYTGSNQTDVQAYVVASRDAMKPFLEGGKNRTVTNSDPLKRLREIQSKRERAEKRPVRMGDDKGLDEGDPTGIYKDAIHRDFSDWGEFTATGAQLSAEEVQGVLILSDVYGPFTEATKNLAEKIAFECQPVVCMAPDLFRGRPWREDLTTPGFNEEGQDYETWRAMHSDLRISVDIRASAAVLREQYGVSSVVVWGTCFGGGRALEIAAGYLPNGQIHDVDGTIGPMPVRPEVVVAWYPTRYNANKLFGKERSSQLRVCEEEGRNFAVMGVFAGKDTLDGATPDDADNLKFLLGEDDRIKDHMIKVFPDQEHGFAHNIYGTNHQDETELDRFVDEQFGGSGRVTVNDGDADVACLLSTAFMETYSRKFLPTAGSPVSQDEAEFEWNSQLNMKDLSVEDVRDVRMEIDESLKNCKDLPLQGRYIDPGDEDSQDELFKALQAMQDPNAETDFKITDDDNLESAYAKLIASDEDFQIF</sequence>
<dbReference type="InterPro" id="IPR003034">
    <property type="entry name" value="SAP_dom"/>
</dbReference>
<feature type="region of interest" description="Disordered" evidence="1">
    <location>
        <begin position="200"/>
        <end position="236"/>
    </location>
</feature>
<dbReference type="SMART" id="SM00513">
    <property type="entry name" value="SAP"/>
    <property type="match status" value="1"/>
</dbReference>
<feature type="compositionally biased region" description="Basic and acidic residues" evidence="1">
    <location>
        <begin position="356"/>
        <end position="376"/>
    </location>
</feature>
<dbReference type="Pfam" id="PF02037">
    <property type="entry name" value="SAP"/>
    <property type="match status" value="1"/>
</dbReference>
<organism evidence="3">
    <name type="scientific">Pseudo-nitzschia australis</name>
    <dbReference type="NCBI Taxonomy" id="44445"/>
    <lineage>
        <taxon>Eukaryota</taxon>
        <taxon>Sar</taxon>
        <taxon>Stramenopiles</taxon>
        <taxon>Ochrophyta</taxon>
        <taxon>Bacillariophyta</taxon>
        <taxon>Bacillariophyceae</taxon>
        <taxon>Bacillariophycidae</taxon>
        <taxon>Bacillariales</taxon>
        <taxon>Bacillariaceae</taxon>
        <taxon>Pseudo-nitzschia</taxon>
    </lineage>
</organism>
<accession>A0A7S4EF47</accession>
<dbReference type="Gene3D" id="3.40.50.1820">
    <property type="entry name" value="alpha/beta hydrolase"/>
    <property type="match status" value="1"/>
</dbReference>
<dbReference type="EMBL" id="HBIX01001415">
    <property type="protein sequence ID" value="CAE0708343.1"/>
    <property type="molecule type" value="Transcribed_RNA"/>
</dbReference>